<dbReference type="EMBL" id="AGEL01000003">
    <property type="protein sequence ID" value="EHO18212.1"/>
    <property type="molecule type" value="Genomic_DNA"/>
</dbReference>
<dbReference type="InterPro" id="IPR057955">
    <property type="entry name" value="SF0329-like"/>
</dbReference>
<protein>
    <submittedName>
        <fullName evidence="1">Uncharacterized protein</fullName>
    </submittedName>
</protein>
<keyword evidence="2" id="KW-1185">Reference proteome</keyword>
<dbReference type="GeneID" id="86940186"/>
<evidence type="ECO:0000313" key="1">
    <source>
        <dbReference type="EMBL" id="EHO18212.1"/>
    </source>
</evidence>
<name>A0AA37DH83_9FIRM</name>
<dbReference type="Pfam" id="PF25753">
    <property type="entry name" value="SF0329"/>
    <property type="match status" value="1"/>
</dbReference>
<organism evidence="1 2">
    <name type="scientific">Stomatobaculum longum</name>
    <dbReference type="NCBI Taxonomy" id="796942"/>
    <lineage>
        <taxon>Bacteria</taxon>
        <taxon>Bacillati</taxon>
        <taxon>Bacillota</taxon>
        <taxon>Clostridia</taxon>
        <taxon>Lachnospirales</taxon>
        <taxon>Lachnospiraceae</taxon>
        <taxon>Stomatobaculum</taxon>
    </lineage>
</organism>
<gene>
    <name evidence="1" type="ORF">HMPREF9623_00396</name>
</gene>
<comment type="caution">
    <text evidence="1">The sequence shown here is derived from an EMBL/GenBank/DDBJ whole genome shotgun (WGS) entry which is preliminary data.</text>
</comment>
<proteinExistence type="predicted"/>
<dbReference type="Proteomes" id="UP000018466">
    <property type="component" value="Unassembled WGS sequence"/>
</dbReference>
<dbReference type="AlphaFoldDB" id="A0AA37DH83"/>
<reference evidence="1 2" key="1">
    <citation type="submission" date="2011-10" db="EMBL/GenBank/DDBJ databases">
        <title>The Genome Sequence of Lachnospiraceae bacterium ACC2.</title>
        <authorList>
            <consortium name="The Broad Institute Genome Sequencing Platform"/>
            <person name="Earl A."/>
            <person name="Ward D."/>
            <person name="Feldgarden M."/>
            <person name="Gevers D."/>
            <person name="Sizova M."/>
            <person name="Hazen A."/>
            <person name="Epstein S."/>
            <person name="Young S.K."/>
            <person name="Zeng Q."/>
            <person name="Gargeya S."/>
            <person name="Fitzgerald M."/>
            <person name="Haas B."/>
            <person name="Abouelleil A."/>
            <person name="Alvarado L."/>
            <person name="Arachchi H.M."/>
            <person name="Berlin A."/>
            <person name="Brown A."/>
            <person name="Chapman S.B."/>
            <person name="Chen Z."/>
            <person name="Dunbar C."/>
            <person name="Freedman E."/>
            <person name="Gearin G."/>
            <person name="Goldberg J."/>
            <person name="Griggs A."/>
            <person name="Gujja S."/>
            <person name="Heiman D."/>
            <person name="Howarth C."/>
            <person name="Larson L."/>
            <person name="Lui A."/>
            <person name="MacDonald P.J.P."/>
            <person name="Montmayeur A."/>
            <person name="Murphy C."/>
            <person name="Neiman D."/>
            <person name="Pearson M."/>
            <person name="Priest M."/>
            <person name="Roberts A."/>
            <person name="Saif S."/>
            <person name="Shea T."/>
            <person name="Shenoy N."/>
            <person name="Sisk P."/>
            <person name="Stolte C."/>
            <person name="Sykes S."/>
            <person name="Wortman J."/>
            <person name="Nusbaum C."/>
            <person name="Birren B."/>
        </authorList>
    </citation>
    <scope>NUCLEOTIDE SEQUENCE [LARGE SCALE GENOMIC DNA]</scope>
    <source>
        <strain evidence="1 2">ACC2</strain>
    </source>
</reference>
<evidence type="ECO:0000313" key="2">
    <source>
        <dbReference type="Proteomes" id="UP000018466"/>
    </source>
</evidence>
<accession>A0AA37DH83</accession>
<sequence>MSWSGMRSKLENEYLAASLRGHIQYYATSYSQCPDHEGRAAIRLDGKEIIAGCYYNNWLKAALFPRDARYERRMKEEMAFMDDTAVQLGVFDQQSFYRAFSMFDNQSIEESLASENMLVRIFAILDRRVGKRRLEKIRQGIEGEEKTFREFFAIRAAAEGMAAEGEREG</sequence>
<dbReference type="RefSeq" id="WP_009532230.1">
    <property type="nucleotide sequence ID" value="NZ_JH590861.1"/>
</dbReference>